<organism evidence="4 5">
    <name type="scientific">Gryllus longicercus</name>
    <dbReference type="NCBI Taxonomy" id="2509291"/>
    <lineage>
        <taxon>Eukaryota</taxon>
        <taxon>Metazoa</taxon>
        <taxon>Ecdysozoa</taxon>
        <taxon>Arthropoda</taxon>
        <taxon>Hexapoda</taxon>
        <taxon>Insecta</taxon>
        <taxon>Pterygota</taxon>
        <taxon>Neoptera</taxon>
        <taxon>Polyneoptera</taxon>
        <taxon>Orthoptera</taxon>
        <taxon>Ensifera</taxon>
        <taxon>Gryllidea</taxon>
        <taxon>Grylloidea</taxon>
        <taxon>Gryllidae</taxon>
        <taxon>Gryllinae</taxon>
        <taxon>Gryllus</taxon>
    </lineage>
</organism>
<feature type="signal peptide" evidence="2">
    <location>
        <begin position="1"/>
        <end position="19"/>
    </location>
</feature>
<comment type="caution">
    <text evidence="4">The sequence shown here is derived from an EMBL/GenBank/DDBJ whole genome shotgun (WGS) entry which is preliminary data.</text>
</comment>
<keyword evidence="2" id="KW-0732">Signal</keyword>
<accession>A0AAN9VTN9</accession>
<dbReference type="SUPFAM" id="SSF56436">
    <property type="entry name" value="C-type lectin-like"/>
    <property type="match status" value="1"/>
</dbReference>
<gene>
    <name evidence="4" type="ORF">R5R35_001026</name>
</gene>
<dbReference type="InterPro" id="IPR016187">
    <property type="entry name" value="CTDL_fold"/>
</dbReference>
<evidence type="ECO:0000256" key="2">
    <source>
        <dbReference type="SAM" id="SignalP"/>
    </source>
</evidence>
<evidence type="ECO:0000313" key="4">
    <source>
        <dbReference type="EMBL" id="KAK7863103.1"/>
    </source>
</evidence>
<evidence type="ECO:0000256" key="1">
    <source>
        <dbReference type="ARBA" id="ARBA00023157"/>
    </source>
</evidence>
<dbReference type="CDD" id="cd00037">
    <property type="entry name" value="CLECT"/>
    <property type="match status" value="1"/>
</dbReference>
<keyword evidence="1" id="KW-1015">Disulfide bond</keyword>
<keyword evidence="5" id="KW-1185">Reference proteome</keyword>
<dbReference type="PANTHER" id="PTHR22803">
    <property type="entry name" value="MANNOSE, PHOSPHOLIPASE, LECTIN RECEPTOR RELATED"/>
    <property type="match status" value="1"/>
</dbReference>
<dbReference type="InterPro" id="IPR050111">
    <property type="entry name" value="C-type_lectin/snaclec_domain"/>
</dbReference>
<protein>
    <recommendedName>
        <fullName evidence="3">C-type lectin domain-containing protein</fullName>
    </recommendedName>
</protein>
<feature type="domain" description="C-type lectin" evidence="3">
    <location>
        <begin position="130"/>
        <end position="240"/>
    </location>
</feature>
<feature type="chain" id="PRO_5042904102" description="C-type lectin domain-containing protein" evidence="2">
    <location>
        <begin position="20"/>
        <end position="252"/>
    </location>
</feature>
<dbReference type="AlphaFoldDB" id="A0AAN9VTN9"/>
<dbReference type="InterPro" id="IPR018378">
    <property type="entry name" value="C-type_lectin_CS"/>
</dbReference>
<dbReference type="InterPro" id="IPR001304">
    <property type="entry name" value="C-type_lectin-like"/>
</dbReference>
<sequence length="252" mass="26845">MSLRWWLSIMIALAGRLSAGSQAPTAATPVPTVTVPVNTGPVAPAAAPISSQQCYAGGATAVSVVSRQNASGHWLGDAWVERPAPPGRPLGALSLHLSHERRRCGDASTVVMHLKLEGPPSPVPPDYHLFGGLGYYKAHPERLSWLEAKKVCEDEGGHLVILNSQEEADIIKNLAASLGGVILVGVHDMFSDGKFVTVHGEPLETTGYANWKQNEPNGGKNENCVNIYASGLLNDLSCDKSKYAFVCEYPPL</sequence>
<reference evidence="4 5" key="1">
    <citation type="submission" date="2024-03" db="EMBL/GenBank/DDBJ databases">
        <title>The genome assembly and annotation of the cricket Gryllus longicercus Weissman &amp; Gray.</title>
        <authorList>
            <person name="Szrajer S."/>
            <person name="Gray D."/>
            <person name="Ylla G."/>
        </authorList>
    </citation>
    <scope>NUCLEOTIDE SEQUENCE [LARGE SCALE GENOMIC DNA]</scope>
    <source>
        <strain evidence="4">DAG 2021-001</strain>
        <tissue evidence="4">Whole body minus gut</tissue>
    </source>
</reference>
<name>A0AAN9VTN9_9ORTH</name>
<proteinExistence type="predicted"/>
<evidence type="ECO:0000313" key="5">
    <source>
        <dbReference type="Proteomes" id="UP001378592"/>
    </source>
</evidence>
<dbReference type="Proteomes" id="UP001378592">
    <property type="component" value="Unassembled WGS sequence"/>
</dbReference>
<evidence type="ECO:0000259" key="3">
    <source>
        <dbReference type="PROSITE" id="PS50041"/>
    </source>
</evidence>
<dbReference type="PROSITE" id="PS50041">
    <property type="entry name" value="C_TYPE_LECTIN_2"/>
    <property type="match status" value="1"/>
</dbReference>
<dbReference type="SMART" id="SM00034">
    <property type="entry name" value="CLECT"/>
    <property type="match status" value="1"/>
</dbReference>
<dbReference type="PROSITE" id="PS00615">
    <property type="entry name" value="C_TYPE_LECTIN_1"/>
    <property type="match status" value="1"/>
</dbReference>
<dbReference type="InterPro" id="IPR016186">
    <property type="entry name" value="C-type_lectin-like/link_sf"/>
</dbReference>
<dbReference type="EMBL" id="JAZDUA010000240">
    <property type="protein sequence ID" value="KAK7863103.1"/>
    <property type="molecule type" value="Genomic_DNA"/>
</dbReference>
<dbReference type="Pfam" id="PF00059">
    <property type="entry name" value="Lectin_C"/>
    <property type="match status" value="1"/>
</dbReference>
<dbReference type="Gene3D" id="3.10.100.10">
    <property type="entry name" value="Mannose-Binding Protein A, subunit A"/>
    <property type="match status" value="1"/>
</dbReference>